<keyword evidence="3" id="KW-1185">Reference proteome</keyword>
<dbReference type="InterPro" id="IPR008634">
    <property type="entry name" value="Gas-vesicle_GvpO"/>
</dbReference>
<evidence type="ECO:0000313" key="2">
    <source>
        <dbReference type="EMBL" id="NYI06113.1"/>
    </source>
</evidence>
<name>A0A852ZUP1_9ACTN</name>
<feature type="region of interest" description="Disordered" evidence="1">
    <location>
        <begin position="1"/>
        <end position="28"/>
    </location>
</feature>
<evidence type="ECO:0000313" key="3">
    <source>
        <dbReference type="Proteomes" id="UP000567795"/>
    </source>
</evidence>
<dbReference type="GO" id="GO:0031412">
    <property type="term" value="P:gas vesicle organization"/>
    <property type="evidence" value="ECO:0007669"/>
    <property type="project" value="InterPro"/>
</dbReference>
<proteinExistence type="predicted"/>
<dbReference type="Pfam" id="PF05800">
    <property type="entry name" value="GvpO"/>
    <property type="match status" value="1"/>
</dbReference>
<dbReference type="EMBL" id="JACBZD010000001">
    <property type="protein sequence ID" value="NYI06113.1"/>
    <property type="molecule type" value="Genomic_DNA"/>
</dbReference>
<evidence type="ECO:0000256" key="1">
    <source>
        <dbReference type="SAM" id="MobiDB-lite"/>
    </source>
</evidence>
<sequence>MRDEEETDADGGTTGHVRTKPGHKLKRLAPEEVIRRAGRQLHHLLGHELESVSALRRLDRGWEVDVEVVELERIPDTMSVLATYHVELDPRGTLVGYTRTRRYARGQIDTR</sequence>
<protein>
    <recommendedName>
        <fullName evidence="4">Gas vesicle protein</fullName>
    </recommendedName>
</protein>
<reference evidence="2 3" key="1">
    <citation type="submission" date="2020-07" db="EMBL/GenBank/DDBJ databases">
        <title>Sequencing the genomes of 1000 actinobacteria strains.</title>
        <authorList>
            <person name="Klenk H.-P."/>
        </authorList>
    </citation>
    <scope>NUCLEOTIDE SEQUENCE [LARGE SCALE GENOMIC DNA]</scope>
    <source>
        <strain evidence="2 3">DSM 42178</strain>
    </source>
</reference>
<dbReference type="Proteomes" id="UP000567795">
    <property type="component" value="Unassembled WGS sequence"/>
</dbReference>
<organism evidence="2 3">
    <name type="scientific">Allostreptomyces psammosilenae</name>
    <dbReference type="NCBI Taxonomy" id="1892865"/>
    <lineage>
        <taxon>Bacteria</taxon>
        <taxon>Bacillati</taxon>
        <taxon>Actinomycetota</taxon>
        <taxon>Actinomycetes</taxon>
        <taxon>Kitasatosporales</taxon>
        <taxon>Streptomycetaceae</taxon>
        <taxon>Allostreptomyces</taxon>
    </lineage>
</organism>
<gene>
    <name evidence="2" type="ORF">FHU37_003056</name>
</gene>
<dbReference type="RefSeq" id="WP_179814745.1">
    <property type="nucleotide sequence ID" value="NZ_JACBZD010000001.1"/>
</dbReference>
<comment type="caution">
    <text evidence="2">The sequence shown here is derived from an EMBL/GenBank/DDBJ whole genome shotgun (WGS) entry which is preliminary data.</text>
</comment>
<feature type="compositionally biased region" description="Basic residues" evidence="1">
    <location>
        <begin position="17"/>
        <end position="27"/>
    </location>
</feature>
<dbReference type="AlphaFoldDB" id="A0A852ZUP1"/>
<accession>A0A852ZUP1</accession>
<evidence type="ECO:0008006" key="4">
    <source>
        <dbReference type="Google" id="ProtNLM"/>
    </source>
</evidence>
<dbReference type="PIRSF" id="PIRSF028743">
    <property type="entry name" value="GvpO_protein"/>
    <property type="match status" value="1"/>
</dbReference>